<sequence>MLKTKIWFATFVTLLACMSLSNAQGLELALTDSRCPPATGFGTCAFCPSSGCGCGRICCPNGCGTSCTPLSLPSSLECLTYTDCFPLRDCDPARDCPGVPGARCTHDCNCRQAFLGCDGELLSPEQCNPVPVPIDPRCPEPSSPFGTCGTCPSEGCGCGKICCSNGCGSSCVSIPNPPELDCLHLIDCLPLEDCVPERDCPGHPGARCSYDCDCGKAFIGCDGQLLTDKECNPGGVPTDPRCEPVPDDGFGTCGECPLEGCGCGRICCSTGCGTTCSRIPLPSELNCLTYTTCAPLTDCVPKRDCPGVPGATCTHDCSCRKAFLGCDGELLTDEQCNPGPSSPCLPGVDIAYCFVRPCRFASCPAVPNAKCTDDYCGGCNAVFVQNDVVLTPEECECRFPADVYCFKPACQFETCPNYPEATCRPNRCNLCTPVFTYRGFTLTKKDCHRDIPTSCPSPVDIASLINFQYSCTNQNQIGSVCTASCTNGRDIQGARRISCNINGRWSPSDFRNTRCVTSCPPGSPVARCTKEPCLGQTCPAYPEAVCENNYCGGCNFDFFLNGRKLSKHECQKTCPSPRGPDPDLTFRCTNSYKAGSVCRAQCPLGKDIVGDNRITCIGDSGKWAPGTFLNTKCEESFPCPPGVPQVRCLVPPCKDAKCPAHPDAECRENYCGGCHFDFFLNESKLQRRDCIKQRPCVIHHYCQFLCYGQRCNGHPDAICKVDCNCRARFYDHKTLKQVFCFQLFRGLESEDQTN</sequence>
<dbReference type="SMART" id="SM00032">
    <property type="entry name" value="CCP"/>
    <property type="match status" value="2"/>
</dbReference>
<dbReference type="EMBL" id="CAWYQH010000174">
    <property type="protein sequence ID" value="CAK8698456.1"/>
    <property type="molecule type" value="Genomic_DNA"/>
</dbReference>
<feature type="domain" description="Sushi" evidence="4">
    <location>
        <begin position="453"/>
        <end position="517"/>
    </location>
</feature>
<dbReference type="SUPFAM" id="SSF57535">
    <property type="entry name" value="Complement control module/SCR domain"/>
    <property type="match status" value="2"/>
</dbReference>
<organism evidence="5 6">
    <name type="scientific">Clavelina lepadiformis</name>
    <name type="common">Light-bulb sea squirt</name>
    <name type="synonym">Ascidia lepadiformis</name>
    <dbReference type="NCBI Taxonomy" id="159417"/>
    <lineage>
        <taxon>Eukaryota</taxon>
        <taxon>Metazoa</taxon>
        <taxon>Chordata</taxon>
        <taxon>Tunicata</taxon>
        <taxon>Ascidiacea</taxon>
        <taxon>Aplousobranchia</taxon>
        <taxon>Clavelinidae</taxon>
        <taxon>Clavelina</taxon>
    </lineage>
</organism>
<feature type="domain" description="Sushi" evidence="4">
    <location>
        <begin position="572"/>
        <end position="635"/>
    </location>
</feature>
<evidence type="ECO:0000313" key="5">
    <source>
        <dbReference type="EMBL" id="CAK8698456.1"/>
    </source>
</evidence>
<evidence type="ECO:0000256" key="1">
    <source>
        <dbReference type="ARBA" id="ARBA00023157"/>
    </source>
</evidence>
<keyword evidence="3" id="KW-0732">Signal</keyword>
<comment type="caution">
    <text evidence="5">The sequence shown here is derived from an EMBL/GenBank/DDBJ whole genome shotgun (WGS) entry which is preliminary data.</text>
</comment>
<proteinExistence type="predicted"/>
<dbReference type="InterPro" id="IPR000436">
    <property type="entry name" value="Sushi_SCR_CCP_dom"/>
</dbReference>
<dbReference type="PROSITE" id="PS50923">
    <property type="entry name" value="SUSHI"/>
    <property type="match status" value="2"/>
</dbReference>
<protein>
    <recommendedName>
        <fullName evidence="4">Sushi domain-containing protein</fullName>
    </recommendedName>
</protein>
<evidence type="ECO:0000259" key="4">
    <source>
        <dbReference type="PROSITE" id="PS50923"/>
    </source>
</evidence>
<evidence type="ECO:0000256" key="3">
    <source>
        <dbReference type="SAM" id="SignalP"/>
    </source>
</evidence>
<dbReference type="Proteomes" id="UP001642483">
    <property type="component" value="Unassembled WGS sequence"/>
</dbReference>
<keyword evidence="2" id="KW-0768">Sushi</keyword>
<evidence type="ECO:0000313" key="6">
    <source>
        <dbReference type="Proteomes" id="UP001642483"/>
    </source>
</evidence>
<keyword evidence="1" id="KW-1015">Disulfide bond</keyword>
<name>A0ABP0H3A5_CLALP</name>
<comment type="caution">
    <text evidence="2">Lacks conserved residue(s) required for the propagation of feature annotation.</text>
</comment>
<feature type="chain" id="PRO_5045904233" description="Sushi domain-containing protein" evidence="3">
    <location>
        <begin position="24"/>
        <end position="754"/>
    </location>
</feature>
<dbReference type="PROSITE" id="PS51257">
    <property type="entry name" value="PROKAR_LIPOPROTEIN"/>
    <property type="match status" value="1"/>
</dbReference>
<gene>
    <name evidence="5" type="ORF">CVLEPA_LOCUS31900</name>
</gene>
<evidence type="ECO:0000256" key="2">
    <source>
        <dbReference type="PROSITE-ProRule" id="PRU00302"/>
    </source>
</evidence>
<accession>A0ABP0H3A5</accession>
<keyword evidence="6" id="KW-1185">Reference proteome</keyword>
<feature type="signal peptide" evidence="3">
    <location>
        <begin position="1"/>
        <end position="23"/>
    </location>
</feature>
<reference evidence="5 6" key="1">
    <citation type="submission" date="2024-02" db="EMBL/GenBank/DDBJ databases">
        <authorList>
            <person name="Daric V."/>
            <person name="Darras S."/>
        </authorList>
    </citation>
    <scope>NUCLEOTIDE SEQUENCE [LARGE SCALE GENOMIC DNA]</scope>
</reference>
<dbReference type="InterPro" id="IPR035976">
    <property type="entry name" value="Sushi/SCR/CCP_sf"/>
</dbReference>